<evidence type="ECO:0000256" key="1">
    <source>
        <dbReference type="SAM" id="MobiDB-lite"/>
    </source>
</evidence>
<evidence type="ECO:0000313" key="2">
    <source>
        <dbReference type="EMBL" id="TKW57668.1"/>
    </source>
</evidence>
<keyword evidence="3" id="KW-1185">Reference proteome</keyword>
<organism evidence="2 3">
    <name type="scientific">Colletotrichum tanaceti</name>
    <dbReference type="NCBI Taxonomy" id="1306861"/>
    <lineage>
        <taxon>Eukaryota</taxon>
        <taxon>Fungi</taxon>
        <taxon>Dikarya</taxon>
        <taxon>Ascomycota</taxon>
        <taxon>Pezizomycotina</taxon>
        <taxon>Sordariomycetes</taxon>
        <taxon>Hypocreomycetidae</taxon>
        <taxon>Glomerellales</taxon>
        <taxon>Glomerellaceae</taxon>
        <taxon>Colletotrichum</taxon>
        <taxon>Colletotrichum destructivum species complex</taxon>
    </lineage>
</organism>
<accession>A0A4U6XPI6</accession>
<dbReference type="Proteomes" id="UP000310108">
    <property type="component" value="Unassembled WGS sequence"/>
</dbReference>
<evidence type="ECO:0000313" key="3">
    <source>
        <dbReference type="Proteomes" id="UP000310108"/>
    </source>
</evidence>
<feature type="region of interest" description="Disordered" evidence="1">
    <location>
        <begin position="59"/>
        <end position="78"/>
    </location>
</feature>
<proteinExistence type="predicted"/>
<dbReference type="EMBL" id="PJEX01000038">
    <property type="protein sequence ID" value="TKW57668.1"/>
    <property type="molecule type" value="Genomic_DNA"/>
</dbReference>
<gene>
    <name evidence="2" type="ORF">CTA1_6713</name>
</gene>
<comment type="caution">
    <text evidence="2">The sequence shown here is derived from an EMBL/GenBank/DDBJ whole genome shotgun (WGS) entry which is preliminary data.</text>
</comment>
<protein>
    <submittedName>
        <fullName evidence="2">Uncharacterized protein</fullName>
    </submittedName>
</protein>
<sequence>MCTESATSRGVAPDLGASSARFYTYPCLQACAPSPAQSSPAGGEEKSLSSRWIQTIPESRSSVTQMQGPGHRGGVGGVIPYGTRAAISAMRPERMGSVVILYEDREDIIPLARDNHNDNNN</sequence>
<dbReference type="AlphaFoldDB" id="A0A4U6XPI6"/>
<reference evidence="2 3" key="1">
    <citation type="journal article" date="2019" name="PLoS ONE">
        <title>Comparative genome analysis indicates high evolutionary potential of pathogenicity genes in Colletotrichum tanaceti.</title>
        <authorList>
            <person name="Lelwala R.V."/>
            <person name="Korhonen P.K."/>
            <person name="Young N.D."/>
            <person name="Scott J.B."/>
            <person name="Ades P.A."/>
            <person name="Gasser R.B."/>
            <person name="Taylor P.W.J."/>
        </authorList>
    </citation>
    <scope>NUCLEOTIDE SEQUENCE [LARGE SCALE GENOMIC DNA]</scope>
    <source>
        <strain evidence="2">BRIP57314</strain>
    </source>
</reference>
<name>A0A4U6XPI6_9PEZI</name>